<evidence type="ECO:0000313" key="3">
    <source>
        <dbReference type="Proteomes" id="UP000180043"/>
    </source>
</evidence>
<sequence length="195" mass="20052">MLKFKITRGVAAGMAVVGAFALTACVGDKSEASPAVAQLGSPVKVSGSSGWSGDGEYSGTVTVDPGPACALDDDGRVVVFHVRAGAEKGPVPTGNWRLQTGNADPVSNGHFDLGDFAGPLIGSPVDTDKAWGDIAFHLPPKTVPTRLQLFAGDDRYSNSPGVALAQWATPMEVKASVYCSGPLQAAVKRETPVTN</sequence>
<accession>A0A1S1LIQ2</accession>
<comment type="caution">
    <text evidence="2">The sequence shown here is derived from an EMBL/GenBank/DDBJ whole genome shotgun (WGS) entry which is preliminary data.</text>
</comment>
<dbReference type="EMBL" id="MLIQ01000032">
    <property type="protein sequence ID" value="OHU47619.1"/>
    <property type="molecule type" value="Genomic_DNA"/>
</dbReference>
<evidence type="ECO:0000313" key="2">
    <source>
        <dbReference type="EMBL" id="OHU47619.1"/>
    </source>
</evidence>
<gene>
    <name evidence="2" type="ORF">BKG82_24965</name>
</gene>
<evidence type="ECO:0000256" key="1">
    <source>
        <dbReference type="SAM" id="SignalP"/>
    </source>
</evidence>
<dbReference type="AlphaFoldDB" id="A0A1S1LIQ2"/>
<feature type="signal peptide" evidence="1">
    <location>
        <begin position="1"/>
        <end position="21"/>
    </location>
</feature>
<organism evidence="2 3">
    <name type="scientific">Mycobacteroides chelonae</name>
    <name type="common">Mycobacterium chelonae</name>
    <dbReference type="NCBI Taxonomy" id="1774"/>
    <lineage>
        <taxon>Bacteria</taxon>
        <taxon>Bacillati</taxon>
        <taxon>Actinomycetota</taxon>
        <taxon>Actinomycetes</taxon>
        <taxon>Mycobacteriales</taxon>
        <taxon>Mycobacteriaceae</taxon>
        <taxon>Mycobacteroides</taxon>
    </lineage>
</organism>
<proteinExistence type="predicted"/>
<keyword evidence="1" id="KW-0732">Signal</keyword>
<dbReference type="Proteomes" id="UP000180043">
    <property type="component" value="Unassembled WGS sequence"/>
</dbReference>
<protein>
    <submittedName>
        <fullName evidence="2">Uncharacterized protein</fullName>
    </submittedName>
</protein>
<feature type="chain" id="PRO_5038664689" evidence="1">
    <location>
        <begin position="22"/>
        <end position="195"/>
    </location>
</feature>
<dbReference type="PROSITE" id="PS51257">
    <property type="entry name" value="PROKAR_LIPOPROTEIN"/>
    <property type="match status" value="1"/>
</dbReference>
<dbReference type="RefSeq" id="WP_057969589.1">
    <property type="nucleotide sequence ID" value="NZ_MLIU01000028.1"/>
</dbReference>
<name>A0A1S1LIQ2_MYCCH</name>
<reference evidence="2 3" key="1">
    <citation type="submission" date="2016-10" db="EMBL/GenBank/DDBJ databases">
        <title>Evaluation of Human, Veterinary and Environmental Mycobacterium chelonae Isolates by Core Genome Phylogenomic Analysis, Targeted Gene Comparison, and Anti-microbial Susceptibility Patterns: A Tale of Mistaken Identities.</title>
        <authorList>
            <person name="Fogelson S.B."/>
            <person name="Camus A.C."/>
            <person name="Lorenz W."/>
            <person name="Vasireddy R."/>
            <person name="Vasireddy S."/>
            <person name="Smith T."/>
            <person name="Brown-Elliott B.A."/>
            <person name="Wallace R.J.Jr."/>
            <person name="Hasan N.A."/>
            <person name="Reischl U."/>
            <person name="Sanchez S."/>
        </authorList>
    </citation>
    <scope>NUCLEOTIDE SEQUENCE [LARGE SCALE GENOMIC DNA]</scope>
    <source>
        <strain evidence="2 3">15515</strain>
    </source>
</reference>